<dbReference type="PROSITE" id="PS51257">
    <property type="entry name" value="PROKAR_LIPOPROTEIN"/>
    <property type="match status" value="1"/>
</dbReference>
<dbReference type="RefSeq" id="WP_203805584.1">
    <property type="nucleotide sequence ID" value="NZ_BOMY01000021.1"/>
</dbReference>
<evidence type="ECO:0000256" key="1">
    <source>
        <dbReference type="SAM" id="SignalP"/>
    </source>
</evidence>
<organism evidence="2 3">
    <name type="scientific">Paractinoplanes tereljensis</name>
    <dbReference type="NCBI Taxonomy" id="571912"/>
    <lineage>
        <taxon>Bacteria</taxon>
        <taxon>Bacillati</taxon>
        <taxon>Actinomycetota</taxon>
        <taxon>Actinomycetes</taxon>
        <taxon>Micromonosporales</taxon>
        <taxon>Micromonosporaceae</taxon>
        <taxon>Paractinoplanes</taxon>
    </lineage>
</organism>
<keyword evidence="1" id="KW-0732">Signal</keyword>
<dbReference type="Proteomes" id="UP000623608">
    <property type="component" value="Unassembled WGS sequence"/>
</dbReference>
<evidence type="ECO:0000313" key="3">
    <source>
        <dbReference type="Proteomes" id="UP000623608"/>
    </source>
</evidence>
<evidence type="ECO:0008006" key="4">
    <source>
        <dbReference type="Google" id="ProtNLM"/>
    </source>
</evidence>
<keyword evidence="3" id="KW-1185">Reference proteome</keyword>
<reference evidence="2" key="1">
    <citation type="submission" date="2021-01" db="EMBL/GenBank/DDBJ databases">
        <title>Whole genome shotgun sequence of Actinoplanes tereljensis NBRC 105297.</title>
        <authorList>
            <person name="Komaki H."/>
            <person name="Tamura T."/>
        </authorList>
    </citation>
    <scope>NUCLEOTIDE SEQUENCE</scope>
    <source>
        <strain evidence="2">NBRC 105297</strain>
    </source>
</reference>
<name>A0A919TRE4_9ACTN</name>
<sequence>MSYLRRGLALLILLTSGMSAASCKGKEADEWLTAQLVDNKIVLTVGGQCGAQSYLRRLEVADTVTPNPSGSGSPRHLLWAVRRLDPSTATPTVTVGQVPTGFDELTPMGSLTWPISLDVWTNFRYGVDIPQGDLSGGAAKKYAPQPIWNEKSEVQPPKC</sequence>
<gene>
    <name evidence="2" type="ORF">Ate02nite_29080</name>
</gene>
<evidence type="ECO:0000313" key="2">
    <source>
        <dbReference type="EMBL" id="GIF20178.1"/>
    </source>
</evidence>
<comment type="caution">
    <text evidence="2">The sequence shown here is derived from an EMBL/GenBank/DDBJ whole genome shotgun (WGS) entry which is preliminary data.</text>
</comment>
<feature type="signal peptide" evidence="1">
    <location>
        <begin position="1"/>
        <end position="21"/>
    </location>
</feature>
<protein>
    <recommendedName>
        <fullName evidence="4">Lipoprotein</fullName>
    </recommendedName>
</protein>
<feature type="chain" id="PRO_5037824054" description="Lipoprotein" evidence="1">
    <location>
        <begin position="22"/>
        <end position="159"/>
    </location>
</feature>
<proteinExistence type="predicted"/>
<accession>A0A919TRE4</accession>
<dbReference type="AlphaFoldDB" id="A0A919TRE4"/>
<dbReference type="EMBL" id="BOMY01000021">
    <property type="protein sequence ID" value="GIF20178.1"/>
    <property type="molecule type" value="Genomic_DNA"/>
</dbReference>